<comment type="caution">
    <text evidence="10">The sequence shown here is derived from an EMBL/GenBank/DDBJ whole genome shotgun (WGS) entry which is preliminary data.</text>
</comment>
<evidence type="ECO:0000313" key="10">
    <source>
        <dbReference type="EMBL" id="PSL14553.1"/>
    </source>
</evidence>
<evidence type="ECO:0000256" key="8">
    <source>
        <dbReference type="SAM" id="Phobius"/>
    </source>
</evidence>
<dbReference type="CDD" id="cd07185">
    <property type="entry name" value="OmpA_C-like"/>
    <property type="match status" value="1"/>
</dbReference>
<dbReference type="GO" id="GO:0005886">
    <property type="term" value="C:plasma membrane"/>
    <property type="evidence" value="ECO:0007669"/>
    <property type="project" value="UniProtKB-SubCell"/>
</dbReference>
<name>A0A2P8EYL3_9GAMM</name>
<dbReference type="Gene3D" id="3.30.1330.60">
    <property type="entry name" value="OmpA-like domain"/>
    <property type="match status" value="1"/>
</dbReference>
<keyword evidence="11" id="KW-1185">Reference proteome</keyword>
<dbReference type="PROSITE" id="PS51123">
    <property type="entry name" value="OMPA_2"/>
    <property type="match status" value="1"/>
</dbReference>
<feature type="domain" description="OmpA-like" evidence="9">
    <location>
        <begin position="143"/>
        <end position="264"/>
    </location>
</feature>
<gene>
    <name evidence="10" type="ORF">CLV44_1074</name>
</gene>
<reference evidence="10 11" key="1">
    <citation type="submission" date="2018-03" db="EMBL/GenBank/DDBJ databases">
        <title>Genomic Encyclopedia of Archaeal and Bacterial Type Strains, Phase II (KMG-II): from individual species to whole genera.</title>
        <authorList>
            <person name="Goeker M."/>
        </authorList>
    </citation>
    <scope>NUCLEOTIDE SEQUENCE [LARGE SCALE GENOMIC DNA]</scope>
    <source>
        <strain evidence="10 11">DSM 17586</strain>
    </source>
</reference>
<dbReference type="Pfam" id="PF00691">
    <property type="entry name" value="OmpA"/>
    <property type="match status" value="1"/>
</dbReference>
<evidence type="ECO:0000256" key="6">
    <source>
        <dbReference type="ARBA" id="ARBA00023136"/>
    </source>
</evidence>
<feature type="transmembrane region" description="Helical" evidence="8">
    <location>
        <begin position="20"/>
        <end position="41"/>
    </location>
</feature>
<evidence type="ECO:0000256" key="7">
    <source>
        <dbReference type="PROSITE-ProRule" id="PRU00473"/>
    </source>
</evidence>
<keyword evidence="5 8" id="KW-1133">Transmembrane helix</keyword>
<dbReference type="RefSeq" id="WP_211298092.1">
    <property type="nucleotide sequence ID" value="NZ_PYGI01000007.1"/>
</dbReference>
<dbReference type="AlphaFoldDB" id="A0A2P8EYL3"/>
<accession>A0A2P8EYL3</accession>
<keyword evidence="6 7" id="KW-0472">Membrane</keyword>
<dbReference type="InterPro" id="IPR006665">
    <property type="entry name" value="OmpA-like"/>
</dbReference>
<sequence>MSSRKRELTDESGAPGWLMTYADLMTLLLVFFVLLFSMSNLENERFAEAMRSFQGAFQRAVSGAPNSIVPLEHNAPTSSPSDINDVILQSPVKSGSSEELKESDADLQAQALKLDWQQLNSDLKDAFEQMQMQDAIEIGTPKDGKLSLRVKGGVLFGSGAATFNRAMLPMLDALLDTLAQNPNYKLEIQGHTDDIPISTAQFPSNWELSAVRATTVLRYMVDAGINPKRLTATGYGSALPLVPNTSAENRAINRRIEFVLEKRALE</sequence>
<dbReference type="InterPro" id="IPR025713">
    <property type="entry name" value="MotB-like_N_dom"/>
</dbReference>
<proteinExistence type="inferred from homology"/>
<keyword evidence="3" id="KW-1003">Cell membrane</keyword>
<dbReference type="InterPro" id="IPR050330">
    <property type="entry name" value="Bact_OuterMem_StrucFunc"/>
</dbReference>
<dbReference type="Pfam" id="PF13677">
    <property type="entry name" value="MotB_plug"/>
    <property type="match status" value="1"/>
</dbReference>
<evidence type="ECO:0000256" key="3">
    <source>
        <dbReference type="ARBA" id="ARBA00022475"/>
    </source>
</evidence>
<keyword evidence="4 8" id="KW-0812">Transmembrane</keyword>
<comment type="subcellular location">
    <subcellularLocation>
        <location evidence="1">Cell membrane</location>
        <topology evidence="1">Single-pass membrane protein</topology>
    </subcellularLocation>
</comment>
<evidence type="ECO:0000256" key="5">
    <source>
        <dbReference type="ARBA" id="ARBA00022989"/>
    </source>
</evidence>
<evidence type="ECO:0000256" key="1">
    <source>
        <dbReference type="ARBA" id="ARBA00004162"/>
    </source>
</evidence>
<dbReference type="Proteomes" id="UP000242133">
    <property type="component" value="Unassembled WGS sequence"/>
</dbReference>
<dbReference type="PANTHER" id="PTHR30329">
    <property type="entry name" value="STATOR ELEMENT OF FLAGELLAR MOTOR COMPLEX"/>
    <property type="match status" value="1"/>
</dbReference>
<dbReference type="PANTHER" id="PTHR30329:SF21">
    <property type="entry name" value="LIPOPROTEIN YIAD-RELATED"/>
    <property type="match status" value="1"/>
</dbReference>
<dbReference type="SUPFAM" id="SSF103088">
    <property type="entry name" value="OmpA-like"/>
    <property type="match status" value="1"/>
</dbReference>
<evidence type="ECO:0000256" key="2">
    <source>
        <dbReference type="ARBA" id="ARBA00008914"/>
    </source>
</evidence>
<dbReference type="InterPro" id="IPR036737">
    <property type="entry name" value="OmpA-like_sf"/>
</dbReference>
<dbReference type="EMBL" id="PYGI01000007">
    <property type="protein sequence ID" value="PSL14553.1"/>
    <property type="molecule type" value="Genomic_DNA"/>
</dbReference>
<organism evidence="10 11">
    <name type="scientific">Marinobacterium halophilum</name>
    <dbReference type="NCBI Taxonomy" id="267374"/>
    <lineage>
        <taxon>Bacteria</taxon>
        <taxon>Pseudomonadati</taxon>
        <taxon>Pseudomonadota</taxon>
        <taxon>Gammaproteobacteria</taxon>
        <taxon>Oceanospirillales</taxon>
        <taxon>Oceanospirillaceae</taxon>
        <taxon>Marinobacterium</taxon>
    </lineage>
</organism>
<evidence type="ECO:0000313" key="11">
    <source>
        <dbReference type="Proteomes" id="UP000242133"/>
    </source>
</evidence>
<evidence type="ECO:0000256" key="4">
    <source>
        <dbReference type="ARBA" id="ARBA00022692"/>
    </source>
</evidence>
<evidence type="ECO:0000259" key="9">
    <source>
        <dbReference type="PROSITE" id="PS51123"/>
    </source>
</evidence>
<protein>
    <submittedName>
        <fullName evidence="10">Chemotaxis protein MotB</fullName>
    </submittedName>
</protein>
<comment type="similarity">
    <text evidence="2">Belongs to the MotB family.</text>
</comment>